<keyword evidence="10" id="KW-0067">ATP-binding</keyword>
<sequence>MKINRISLKLASYFVSSLLLFALVIGSVFFFLFKNYTIDVQREERMREAQALAATFSEQEDQSHHQQMMNNSNAYLRFIEEVGGNHVWLVNSDEQILATGNRRGAMNHMNDNSMIPSPSPLPELASEVLPLVFKGETISQEGFDHTLDQQTLTIGMPITDDQQNIWASILLQAPISGFNDAVQQGFNIFFISLLIALLIALLFAFFLSYSFTKPLAQMKTTALKLIQGDYTAQTQIKQKDEIGELANTLDTLANRLEFASQESQKLEQMRQDYVANISHELRTPVTVLRGSLEALNDGVITDPKKIKEYHHQMFLESLFLERLVDDLLELSRLQNLDFKIEKVPISLQDILNDTLRSGRQLAKEKQLTFKVNIDNTPLLFLGDYGRLRQMFLIVLDNAIKFSPTRSAITVKLSANKLTITDQGPGIKEEDLPYIFDRFHKTYGEKNKTGTGLGLAIARQIAQRHAILVTVKNTPTAGARFIFDFSKLERLDVTTLENF</sequence>
<evidence type="ECO:0000313" key="19">
    <source>
        <dbReference type="Proteomes" id="UP000824063"/>
    </source>
</evidence>
<feature type="transmembrane region" description="Helical" evidence="15">
    <location>
        <begin position="188"/>
        <end position="209"/>
    </location>
</feature>
<evidence type="ECO:0000256" key="11">
    <source>
        <dbReference type="ARBA" id="ARBA00022989"/>
    </source>
</evidence>
<evidence type="ECO:0000256" key="7">
    <source>
        <dbReference type="ARBA" id="ARBA00022692"/>
    </source>
</evidence>
<dbReference type="InterPro" id="IPR003594">
    <property type="entry name" value="HATPase_dom"/>
</dbReference>
<dbReference type="PANTHER" id="PTHR45528">
    <property type="entry name" value="SENSOR HISTIDINE KINASE CPXA"/>
    <property type="match status" value="1"/>
</dbReference>
<evidence type="ECO:0000256" key="6">
    <source>
        <dbReference type="ARBA" id="ARBA00022679"/>
    </source>
</evidence>
<dbReference type="Pfam" id="PF00512">
    <property type="entry name" value="HisKA"/>
    <property type="match status" value="1"/>
</dbReference>
<dbReference type="EMBL" id="DXBN01000242">
    <property type="protein sequence ID" value="HIZ54331.1"/>
    <property type="molecule type" value="Genomic_DNA"/>
</dbReference>
<dbReference type="AlphaFoldDB" id="A0A9D2F9M0"/>
<evidence type="ECO:0000256" key="3">
    <source>
        <dbReference type="ARBA" id="ARBA00012438"/>
    </source>
</evidence>
<dbReference type="SUPFAM" id="SSF158472">
    <property type="entry name" value="HAMP domain-like"/>
    <property type="match status" value="1"/>
</dbReference>
<reference evidence="18" key="2">
    <citation type="submission" date="2021-04" db="EMBL/GenBank/DDBJ databases">
        <authorList>
            <person name="Gilroy R."/>
        </authorList>
    </citation>
    <scope>NUCLEOTIDE SEQUENCE</scope>
    <source>
        <strain evidence="18">CHK172-16539</strain>
    </source>
</reference>
<dbReference type="Gene3D" id="6.10.340.10">
    <property type="match status" value="1"/>
</dbReference>
<proteinExistence type="predicted"/>
<dbReference type="SMART" id="SM00304">
    <property type="entry name" value="HAMP"/>
    <property type="match status" value="1"/>
</dbReference>
<evidence type="ECO:0000313" key="18">
    <source>
        <dbReference type="EMBL" id="HIZ54331.1"/>
    </source>
</evidence>
<dbReference type="Proteomes" id="UP000824063">
    <property type="component" value="Unassembled WGS sequence"/>
</dbReference>
<protein>
    <recommendedName>
        <fullName evidence="3">histidine kinase</fullName>
        <ecNumber evidence="3">2.7.13.3</ecNumber>
    </recommendedName>
</protein>
<dbReference type="Pfam" id="PF00672">
    <property type="entry name" value="HAMP"/>
    <property type="match status" value="1"/>
</dbReference>
<dbReference type="InterPro" id="IPR005467">
    <property type="entry name" value="His_kinase_dom"/>
</dbReference>
<dbReference type="SMART" id="SM00388">
    <property type="entry name" value="HisKA"/>
    <property type="match status" value="1"/>
</dbReference>
<dbReference type="Pfam" id="PF02518">
    <property type="entry name" value="HATPase_c"/>
    <property type="match status" value="1"/>
</dbReference>
<evidence type="ECO:0000259" key="16">
    <source>
        <dbReference type="PROSITE" id="PS50109"/>
    </source>
</evidence>
<comment type="caution">
    <text evidence="18">The sequence shown here is derived from an EMBL/GenBank/DDBJ whole genome shotgun (WGS) entry which is preliminary data.</text>
</comment>
<evidence type="ECO:0000256" key="15">
    <source>
        <dbReference type="SAM" id="Phobius"/>
    </source>
</evidence>
<evidence type="ECO:0000256" key="14">
    <source>
        <dbReference type="SAM" id="Coils"/>
    </source>
</evidence>
<gene>
    <name evidence="18" type="ORF">IAA20_10370</name>
</gene>
<evidence type="ECO:0000256" key="8">
    <source>
        <dbReference type="ARBA" id="ARBA00022741"/>
    </source>
</evidence>
<evidence type="ECO:0000256" key="9">
    <source>
        <dbReference type="ARBA" id="ARBA00022777"/>
    </source>
</evidence>
<evidence type="ECO:0000256" key="5">
    <source>
        <dbReference type="ARBA" id="ARBA00022553"/>
    </source>
</evidence>
<keyword evidence="13 15" id="KW-0472">Membrane</keyword>
<organism evidence="18 19">
    <name type="scientific">Candidatus Enterococcus avicola</name>
    <dbReference type="NCBI Taxonomy" id="2838561"/>
    <lineage>
        <taxon>Bacteria</taxon>
        <taxon>Bacillati</taxon>
        <taxon>Bacillota</taxon>
        <taxon>Bacilli</taxon>
        <taxon>Lactobacillales</taxon>
        <taxon>Enterococcaceae</taxon>
        <taxon>Enterococcus</taxon>
    </lineage>
</organism>
<keyword evidence="8" id="KW-0547">Nucleotide-binding</keyword>
<dbReference type="Gene3D" id="3.30.565.10">
    <property type="entry name" value="Histidine kinase-like ATPase, C-terminal domain"/>
    <property type="match status" value="1"/>
</dbReference>
<accession>A0A9D2F9M0</accession>
<dbReference type="CDD" id="cd00075">
    <property type="entry name" value="HATPase"/>
    <property type="match status" value="1"/>
</dbReference>
<evidence type="ECO:0000259" key="17">
    <source>
        <dbReference type="PROSITE" id="PS50885"/>
    </source>
</evidence>
<feature type="coiled-coil region" evidence="14">
    <location>
        <begin position="242"/>
        <end position="276"/>
    </location>
</feature>
<evidence type="ECO:0000256" key="12">
    <source>
        <dbReference type="ARBA" id="ARBA00023012"/>
    </source>
</evidence>
<keyword evidence="14" id="KW-0175">Coiled coil</keyword>
<keyword evidence="9 18" id="KW-0418">Kinase</keyword>
<evidence type="ECO:0000256" key="10">
    <source>
        <dbReference type="ARBA" id="ARBA00022840"/>
    </source>
</evidence>
<feature type="domain" description="HAMP" evidence="17">
    <location>
        <begin position="209"/>
        <end position="261"/>
    </location>
</feature>
<dbReference type="Gene3D" id="1.10.287.130">
    <property type="match status" value="1"/>
</dbReference>
<keyword evidence="7 15" id="KW-0812">Transmembrane</keyword>
<dbReference type="InterPro" id="IPR004358">
    <property type="entry name" value="Sig_transdc_His_kin-like_C"/>
</dbReference>
<dbReference type="SMART" id="SM00387">
    <property type="entry name" value="HATPase_c"/>
    <property type="match status" value="1"/>
</dbReference>
<feature type="transmembrane region" description="Helical" evidence="15">
    <location>
        <begin position="12"/>
        <end position="33"/>
    </location>
</feature>
<dbReference type="FunFam" id="1.10.287.130:FF:000001">
    <property type="entry name" value="Two-component sensor histidine kinase"/>
    <property type="match status" value="1"/>
</dbReference>
<dbReference type="InterPro" id="IPR036890">
    <property type="entry name" value="HATPase_C_sf"/>
</dbReference>
<dbReference type="CDD" id="cd00082">
    <property type="entry name" value="HisKA"/>
    <property type="match status" value="1"/>
</dbReference>
<reference evidence="18" key="1">
    <citation type="journal article" date="2021" name="PeerJ">
        <title>Extensive microbial diversity within the chicken gut microbiome revealed by metagenomics and culture.</title>
        <authorList>
            <person name="Gilroy R."/>
            <person name="Ravi A."/>
            <person name="Getino M."/>
            <person name="Pursley I."/>
            <person name="Horton D.L."/>
            <person name="Alikhan N.F."/>
            <person name="Baker D."/>
            <person name="Gharbi K."/>
            <person name="Hall N."/>
            <person name="Watson M."/>
            <person name="Adriaenssens E.M."/>
            <person name="Foster-Nyarko E."/>
            <person name="Jarju S."/>
            <person name="Secka A."/>
            <person name="Antonio M."/>
            <person name="Oren A."/>
            <person name="Chaudhuri R.R."/>
            <person name="La Ragione R."/>
            <person name="Hildebrand F."/>
            <person name="Pallen M.J."/>
        </authorList>
    </citation>
    <scope>NUCLEOTIDE SEQUENCE</scope>
    <source>
        <strain evidence="18">CHK172-16539</strain>
    </source>
</reference>
<dbReference type="GO" id="GO:0005886">
    <property type="term" value="C:plasma membrane"/>
    <property type="evidence" value="ECO:0007669"/>
    <property type="project" value="UniProtKB-SubCell"/>
</dbReference>
<dbReference type="SUPFAM" id="SSF55874">
    <property type="entry name" value="ATPase domain of HSP90 chaperone/DNA topoisomerase II/histidine kinase"/>
    <property type="match status" value="1"/>
</dbReference>
<keyword evidence="6" id="KW-0808">Transferase</keyword>
<keyword evidence="5" id="KW-0597">Phosphoprotein</keyword>
<comment type="subcellular location">
    <subcellularLocation>
        <location evidence="2">Cell membrane</location>
        <topology evidence="2">Multi-pass membrane protein</topology>
    </subcellularLocation>
</comment>
<dbReference type="InterPro" id="IPR036097">
    <property type="entry name" value="HisK_dim/P_sf"/>
</dbReference>
<evidence type="ECO:0000256" key="1">
    <source>
        <dbReference type="ARBA" id="ARBA00000085"/>
    </source>
</evidence>
<name>A0A9D2F9M0_9ENTE</name>
<dbReference type="InterPro" id="IPR003660">
    <property type="entry name" value="HAMP_dom"/>
</dbReference>
<evidence type="ECO:0000256" key="13">
    <source>
        <dbReference type="ARBA" id="ARBA00023136"/>
    </source>
</evidence>
<dbReference type="PROSITE" id="PS50885">
    <property type="entry name" value="HAMP"/>
    <property type="match status" value="1"/>
</dbReference>
<evidence type="ECO:0000256" key="2">
    <source>
        <dbReference type="ARBA" id="ARBA00004651"/>
    </source>
</evidence>
<evidence type="ECO:0000256" key="4">
    <source>
        <dbReference type="ARBA" id="ARBA00022475"/>
    </source>
</evidence>
<dbReference type="PROSITE" id="PS50109">
    <property type="entry name" value="HIS_KIN"/>
    <property type="match status" value="1"/>
</dbReference>
<dbReference type="InterPro" id="IPR003661">
    <property type="entry name" value="HisK_dim/P_dom"/>
</dbReference>
<dbReference type="SUPFAM" id="SSF47384">
    <property type="entry name" value="Homodimeric domain of signal transducing histidine kinase"/>
    <property type="match status" value="1"/>
</dbReference>
<dbReference type="GO" id="GO:0000155">
    <property type="term" value="F:phosphorelay sensor kinase activity"/>
    <property type="evidence" value="ECO:0007669"/>
    <property type="project" value="InterPro"/>
</dbReference>
<keyword evidence="11 15" id="KW-1133">Transmembrane helix</keyword>
<dbReference type="GO" id="GO:0005524">
    <property type="term" value="F:ATP binding"/>
    <property type="evidence" value="ECO:0007669"/>
    <property type="project" value="UniProtKB-KW"/>
</dbReference>
<feature type="domain" description="Histidine kinase" evidence="16">
    <location>
        <begin position="276"/>
        <end position="488"/>
    </location>
</feature>
<keyword evidence="12" id="KW-0902">Two-component regulatory system</keyword>
<dbReference type="PANTHER" id="PTHR45528:SF1">
    <property type="entry name" value="SENSOR HISTIDINE KINASE CPXA"/>
    <property type="match status" value="1"/>
</dbReference>
<dbReference type="CDD" id="cd06225">
    <property type="entry name" value="HAMP"/>
    <property type="match status" value="1"/>
</dbReference>
<dbReference type="InterPro" id="IPR050398">
    <property type="entry name" value="HssS/ArlS-like"/>
</dbReference>
<comment type="catalytic activity">
    <reaction evidence="1">
        <text>ATP + protein L-histidine = ADP + protein N-phospho-L-histidine.</text>
        <dbReference type="EC" id="2.7.13.3"/>
    </reaction>
</comment>
<dbReference type="EC" id="2.7.13.3" evidence="3"/>
<keyword evidence="4" id="KW-1003">Cell membrane</keyword>
<dbReference type="PRINTS" id="PR00344">
    <property type="entry name" value="BCTRLSENSOR"/>
</dbReference>